<evidence type="ECO:0000313" key="1">
    <source>
        <dbReference type="EMBL" id="MFC6315220.1"/>
    </source>
</evidence>
<evidence type="ECO:0000313" key="2">
    <source>
        <dbReference type="Proteomes" id="UP001596310"/>
    </source>
</evidence>
<comment type="caution">
    <text evidence="1">The sequence shown here is derived from an EMBL/GenBank/DDBJ whole genome shotgun (WGS) entry which is preliminary data.</text>
</comment>
<dbReference type="Proteomes" id="UP001596310">
    <property type="component" value="Unassembled WGS sequence"/>
</dbReference>
<proteinExistence type="predicted"/>
<accession>A0ABW1UQT0</accession>
<protein>
    <submittedName>
        <fullName evidence="1">DUF177 domain-containing protein</fullName>
    </submittedName>
</protein>
<reference evidence="2" key="1">
    <citation type="journal article" date="2019" name="Int. J. Syst. Evol. Microbiol.">
        <title>The Global Catalogue of Microorganisms (GCM) 10K type strain sequencing project: providing services to taxonomists for standard genome sequencing and annotation.</title>
        <authorList>
            <consortium name="The Broad Institute Genomics Platform"/>
            <consortium name="The Broad Institute Genome Sequencing Center for Infectious Disease"/>
            <person name="Wu L."/>
            <person name="Ma J."/>
        </authorList>
    </citation>
    <scope>NUCLEOTIDE SEQUENCE [LARGE SCALE GENOMIC DNA]</scope>
    <source>
        <strain evidence="2">CCM 8897</strain>
    </source>
</reference>
<dbReference type="RefSeq" id="WP_125598095.1">
    <property type="nucleotide sequence ID" value="NZ_JBHSSM010000016.1"/>
</dbReference>
<sequence length="206" mass="22542">MTLRFPIDQLQKYQRKAIQIDETLMPETSLKQRYPQLIGASAFQVTGTLQAEGEGWRSRLQVSGQLTVPSTRSLAPVALPLDLRIDELYLDQELAVAELEEDEATPTESNEDIIIPIVNGEIDLASAIEDNLLLAIPTQIYTPAEAAGEALPTGEGWEVLSEADFAAAAAAQANQPNPEFAKLKLLLDQQAQATDQPDDQEDESKE</sequence>
<organism evidence="1 2">
    <name type="scientific">Lapidilactobacillus achengensis</name>
    <dbReference type="NCBI Taxonomy" id="2486000"/>
    <lineage>
        <taxon>Bacteria</taxon>
        <taxon>Bacillati</taxon>
        <taxon>Bacillota</taxon>
        <taxon>Bacilli</taxon>
        <taxon>Lactobacillales</taxon>
        <taxon>Lactobacillaceae</taxon>
        <taxon>Lapidilactobacillus</taxon>
    </lineage>
</organism>
<dbReference type="Pfam" id="PF02620">
    <property type="entry name" value="YceD"/>
    <property type="match status" value="1"/>
</dbReference>
<keyword evidence="2" id="KW-1185">Reference proteome</keyword>
<dbReference type="InterPro" id="IPR003772">
    <property type="entry name" value="YceD"/>
</dbReference>
<name>A0ABW1UQT0_9LACO</name>
<gene>
    <name evidence="1" type="ORF">ACFQHW_06480</name>
</gene>
<dbReference type="EMBL" id="JBHSSM010000016">
    <property type="protein sequence ID" value="MFC6315220.1"/>
    <property type="molecule type" value="Genomic_DNA"/>
</dbReference>